<dbReference type="Pfam" id="PF00756">
    <property type="entry name" value="Esterase"/>
    <property type="match status" value="1"/>
</dbReference>
<evidence type="ECO:0000313" key="1">
    <source>
        <dbReference type="EMBL" id="OAN46818.1"/>
    </source>
</evidence>
<dbReference type="Gene3D" id="3.40.50.1820">
    <property type="entry name" value="alpha/beta hydrolase"/>
    <property type="match status" value="1"/>
</dbReference>
<accession>A0A178MFF4</accession>
<dbReference type="InterPro" id="IPR000801">
    <property type="entry name" value="Esterase-like"/>
</dbReference>
<dbReference type="PANTHER" id="PTHR48098:SF6">
    <property type="entry name" value="FERRI-BACILLIBACTIN ESTERASE BESA"/>
    <property type="match status" value="1"/>
</dbReference>
<dbReference type="SUPFAM" id="SSF53474">
    <property type="entry name" value="alpha/beta-Hydrolases"/>
    <property type="match status" value="1"/>
</dbReference>
<organism evidence="1 2">
    <name type="scientific">Chloroflexus islandicus</name>
    <dbReference type="NCBI Taxonomy" id="1707952"/>
    <lineage>
        <taxon>Bacteria</taxon>
        <taxon>Bacillati</taxon>
        <taxon>Chloroflexota</taxon>
        <taxon>Chloroflexia</taxon>
        <taxon>Chloroflexales</taxon>
        <taxon>Chloroflexineae</taxon>
        <taxon>Chloroflexaceae</taxon>
        <taxon>Chloroflexus</taxon>
    </lineage>
</organism>
<dbReference type="Proteomes" id="UP000078287">
    <property type="component" value="Unassembled WGS sequence"/>
</dbReference>
<name>A0A178MFF4_9CHLR</name>
<evidence type="ECO:0000313" key="2">
    <source>
        <dbReference type="Proteomes" id="UP000078287"/>
    </source>
</evidence>
<gene>
    <name evidence="1" type="ORF">A6A03_11700</name>
</gene>
<comment type="caution">
    <text evidence="1">The sequence shown here is derived from an EMBL/GenBank/DDBJ whole genome shotgun (WGS) entry which is preliminary data.</text>
</comment>
<keyword evidence="2" id="KW-1185">Reference proteome</keyword>
<protein>
    <submittedName>
        <fullName evidence="1">Esterase</fullName>
    </submittedName>
</protein>
<dbReference type="RefSeq" id="WP_066785364.1">
    <property type="nucleotide sequence ID" value="NZ_LWQS01000042.1"/>
</dbReference>
<dbReference type="OrthoDB" id="9777383at2"/>
<dbReference type="EMBL" id="LWQS01000042">
    <property type="protein sequence ID" value="OAN46818.1"/>
    <property type="molecule type" value="Genomic_DNA"/>
</dbReference>
<dbReference type="STRING" id="1707952.A6A03_11700"/>
<dbReference type="InterPro" id="IPR050583">
    <property type="entry name" value="Mycobacterial_A85_antigen"/>
</dbReference>
<dbReference type="PANTHER" id="PTHR48098">
    <property type="entry name" value="ENTEROCHELIN ESTERASE-RELATED"/>
    <property type="match status" value="1"/>
</dbReference>
<reference evidence="1 2" key="1">
    <citation type="submission" date="2016-04" db="EMBL/GenBank/DDBJ databases">
        <title>Chloroflexus islandicus sp. nov., a thermophilic filamentous anoxygenic phototrophic bacterium from geyser Strokkur (Iceland).</title>
        <authorList>
            <person name="Gaisin V.A."/>
            <person name="Kalashnikov A.M."/>
            <person name="Sukhacheva M.V."/>
            <person name="Grouzdev D.S."/>
            <person name="Ivanov T.M."/>
            <person name="Kuznetsov B."/>
            <person name="Gorlenko V.M."/>
        </authorList>
    </citation>
    <scope>NUCLEOTIDE SEQUENCE [LARGE SCALE GENOMIC DNA]</scope>
    <source>
        <strain evidence="2">isl-2</strain>
    </source>
</reference>
<dbReference type="InterPro" id="IPR029058">
    <property type="entry name" value="AB_hydrolase_fold"/>
</dbReference>
<dbReference type="AlphaFoldDB" id="A0A178MFF4"/>
<proteinExistence type="predicted"/>
<sequence length="271" mass="30633">MPLTRHTNITSRYVSSRPVDVWLPAAISDQRLPVIYMHDGQNLFDPALRADGEVWAVDQAIERLRAERGWPGAIVVGIWCTDQRWREYAPQQPFAALRQTRGWEGMIERIGGEPVSDAYLAYLVEEVKPFVDAHYPTLPDQANTFIIGSSMGGLVSLYGLCRYPDVFHGAGCVSTHWPAGGNILVDELAALLPPPGRHRFYFDYGTVGLDAEYEPFQQRMDEWMRRAGYRHGLDWVTRKFPGADHNEAAWRARVAEVIAFVVLREAYSGTP</sequence>